<evidence type="ECO:0000256" key="5">
    <source>
        <dbReference type="RuleBase" id="RU362125"/>
    </source>
</evidence>
<evidence type="ECO:0000259" key="8">
    <source>
        <dbReference type="Pfam" id="PF02771"/>
    </source>
</evidence>
<dbReference type="Gene3D" id="1.20.140.10">
    <property type="entry name" value="Butyryl-CoA Dehydrogenase, subunit A, domain 3"/>
    <property type="match status" value="1"/>
</dbReference>
<evidence type="ECO:0000313" key="9">
    <source>
        <dbReference type="EMBL" id="MBE2997943.1"/>
    </source>
</evidence>
<dbReference type="EMBL" id="JADBGI010000003">
    <property type="protein sequence ID" value="MBE2997943.1"/>
    <property type="molecule type" value="Genomic_DNA"/>
</dbReference>
<dbReference type="PROSITE" id="PS00073">
    <property type="entry name" value="ACYL_COA_DH_2"/>
    <property type="match status" value="1"/>
</dbReference>
<dbReference type="Gene3D" id="1.10.540.10">
    <property type="entry name" value="Acyl-CoA dehydrogenase/oxidase, N-terminal domain"/>
    <property type="match status" value="1"/>
</dbReference>
<gene>
    <name evidence="9" type="ORF">IDM40_04350</name>
</gene>
<dbReference type="InterPro" id="IPR046373">
    <property type="entry name" value="Acyl-CoA_Oxase/DH_mid-dom_sf"/>
</dbReference>
<comment type="similarity">
    <text evidence="2 5">Belongs to the acyl-CoA dehydrogenase family.</text>
</comment>
<protein>
    <submittedName>
        <fullName evidence="9">Acyl-CoA dehydrogenase family protein</fullName>
    </submittedName>
</protein>
<proteinExistence type="inferred from homology"/>
<dbReference type="Proteomes" id="UP000806528">
    <property type="component" value="Unassembled WGS sequence"/>
</dbReference>
<dbReference type="PANTHER" id="PTHR43884:SF40">
    <property type="entry name" value="ACYL-COA DEHYDROGENASE"/>
    <property type="match status" value="1"/>
</dbReference>
<dbReference type="InterPro" id="IPR037069">
    <property type="entry name" value="AcylCoA_DH/ox_N_sf"/>
</dbReference>
<dbReference type="InterPro" id="IPR009075">
    <property type="entry name" value="AcylCo_DH/oxidase_C"/>
</dbReference>
<sequence length="385" mass="42170">MSATPRTDPWNTPERTELRATVRSFAEKEILPNADRWEREGELPRSLHRAAADLGLLGLGLPERVGGDGEMIDQLVVSEELLHAGVPSGVLASLFTHSIALPALVASEREDLARDYVRPTLAGERVCSLAITEPDGGSDVAHLRTRAVRDGDEWVIDGSKMFITSGHRADFVTVAARTSGTGHEGISLFVVDAGTPGFTVSRKLDKMGWLSSDTAELSFDGVRVPAANLVGEVDQGFLQIMRQFAGERIGLSVQAVAIAQRCVDLSARYLREREAFGGPLAKRQVLRHRLAEMHRRTVVARTYVRHVAERLQDGEELIPEVAIAKNTATEALDHVVDNAVQIHGGAGFVRDSEVERHYRDARIFSIGGGTYEIMNEVITKFLPLR</sequence>
<name>A0ABR9P293_9ACTN</name>
<evidence type="ECO:0000259" key="7">
    <source>
        <dbReference type="Pfam" id="PF02770"/>
    </source>
</evidence>
<evidence type="ECO:0000256" key="2">
    <source>
        <dbReference type="ARBA" id="ARBA00009347"/>
    </source>
</evidence>
<accession>A0ABR9P293</accession>
<evidence type="ECO:0000256" key="3">
    <source>
        <dbReference type="ARBA" id="ARBA00022630"/>
    </source>
</evidence>
<evidence type="ECO:0000256" key="1">
    <source>
        <dbReference type="ARBA" id="ARBA00001974"/>
    </source>
</evidence>
<keyword evidence="3 5" id="KW-0285">Flavoprotein</keyword>
<feature type="domain" description="Acyl-CoA dehydrogenase/oxidase C-terminal" evidence="6">
    <location>
        <begin position="234"/>
        <end position="381"/>
    </location>
</feature>
<evidence type="ECO:0000313" key="10">
    <source>
        <dbReference type="Proteomes" id="UP000806528"/>
    </source>
</evidence>
<reference evidence="9 10" key="1">
    <citation type="submission" date="2020-09" db="EMBL/GenBank/DDBJ databases">
        <title>Diversity and distribution of actinomycetes associated with coral in the coast of Hainan.</title>
        <authorList>
            <person name="Li F."/>
        </authorList>
    </citation>
    <scope>NUCLEOTIDE SEQUENCE [LARGE SCALE GENOMIC DNA]</scope>
    <source>
        <strain evidence="9 10">HNM0947</strain>
    </source>
</reference>
<dbReference type="InterPro" id="IPR006089">
    <property type="entry name" value="Acyl-CoA_DH_CS"/>
</dbReference>
<organism evidence="9 10">
    <name type="scientific">Nocardiopsis coralli</name>
    <dbReference type="NCBI Taxonomy" id="2772213"/>
    <lineage>
        <taxon>Bacteria</taxon>
        <taxon>Bacillati</taxon>
        <taxon>Actinomycetota</taxon>
        <taxon>Actinomycetes</taxon>
        <taxon>Streptosporangiales</taxon>
        <taxon>Nocardiopsidaceae</taxon>
        <taxon>Nocardiopsis</taxon>
    </lineage>
</organism>
<dbReference type="Pfam" id="PF00441">
    <property type="entry name" value="Acyl-CoA_dh_1"/>
    <property type="match status" value="1"/>
</dbReference>
<dbReference type="InterPro" id="IPR006091">
    <property type="entry name" value="Acyl-CoA_Oxase/DH_mid-dom"/>
</dbReference>
<dbReference type="InterPro" id="IPR013786">
    <property type="entry name" value="AcylCoA_DH/ox_N"/>
</dbReference>
<dbReference type="RefSeq" id="WP_193120733.1">
    <property type="nucleotide sequence ID" value="NZ_JADBGI010000003.1"/>
</dbReference>
<keyword evidence="4 5" id="KW-0274">FAD</keyword>
<dbReference type="SUPFAM" id="SSF47203">
    <property type="entry name" value="Acyl-CoA dehydrogenase C-terminal domain-like"/>
    <property type="match status" value="1"/>
</dbReference>
<dbReference type="InterPro" id="IPR036250">
    <property type="entry name" value="AcylCo_DH-like_C"/>
</dbReference>
<feature type="domain" description="Acyl-CoA oxidase/dehydrogenase middle" evidence="7">
    <location>
        <begin position="129"/>
        <end position="222"/>
    </location>
</feature>
<dbReference type="Gene3D" id="2.40.110.10">
    <property type="entry name" value="Butyryl-CoA Dehydrogenase, subunit A, domain 2"/>
    <property type="match status" value="1"/>
</dbReference>
<feature type="domain" description="Acyl-CoA dehydrogenase/oxidase N-terminal" evidence="8">
    <location>
        <begin position="12"/>
        <end position="124"/>
    </location>
</feature>
<evidence type="ECO:0000259" key="6">
    <source>
        <dbReference type="Pfam" id="PF00441"/>
    </source>
</evidence>
<dbReference type="InterPro" id="IPR009100">
    <property type="entry name" value="AcylCoA_DH/oxidase_NM_dom_sf"/>
</dbReference>
<dbReference type="Pfam" id="PF02771">
    <property type="entry name" value="Acyl-CoA_dh_N"/>
    <property type="match status" value="1"/>
</dbReference>
<dbReference type="PANTHER" id="PTHR43884">
    <property type="entry name" value="ACYL-COA DEHYDROGENASE"/>
    <property type="match status" value="1"/>
</dbReference>
<keyword evidence="10" id="KW-1185">Reference proteome</keyword>
<comment type="caution">
    <text evidence="9">The sequence shown here is derived from an EMBL/GenBank/DDBJ whole genome shotgun (WGS) entry which is preliminary data.</text>
</comment>
<comment type="cofactor">
    <cofactor evidence="1 5">
        <name>FAD</name>
        <dbReference type="ChEBI" id="CHEBI:57692"/>
    </cofactor>
</comment>
<evidence type="ECO:0000256" key="4">
    <source>
        <dbReference type="ARBA" id="ARBA00022827"/>
    </source>
</evidence>
<keyword evidence="5" id="KW-0560">Oxidoreductase</keyword>
<dbReference type="SUPFAM" id="SSF56645">
    <property type="entry name" value="Acyl-CoA dehydrogenase NM domain-like"/>
    <property type="match status" value="1"/>
</dbReference>
<dbReference type="Pfam" id="PF02770">
    <property type="entry name" value="Acyl-CoA_dh_M"/>
    <property type="match status" value="1"/>
</dbReference>